<dbReference type="InParanoid" id="F0VJ70"/>
<dbReference type="GeneID" id="13443349"/>
<dbReference type="RefSeq" id="XP_003883813.1">
    <property type="nucleotide sequence ID" value="XM_003883764.1"/>
</dbReference>
<dbReference type="PANTHER" id="PTHR21228:SF40">
    <property type="entry name" value="LD45607P"/>
    <property type="match status" value="1"/>
</dbReference>
<sequence>MILLPTVLGLRCRGGQALLNHRAARTVLEERGQRLHAQLFSSQVPRSPFDRPAVVPQIHVHHLLSPFRCFAKKRMRLSEYDEYENSTHPSRVPLTFVNVPIHHQSASELVDTVVVAGQLRLKNPNFWRRCTTAVTDLVCGFRVRELVAILNAYAKARYRDEHLFSCLAKAIARQASQCRPSDIAVAAQAFARMNIKECAFMDVVGGEASRRLHEMGPRGIAMLAWSYGRLGISHEALLAGIFHEILENVDAFASLDLTQVIWAFGELNIRDVAVLSRICDKLRSHLSQQTLSESLICTHALSKILFFDHEVLSELRSLYVQRLRELPLAELPLLLHTFVRLDRQCAPHERPPPSTRLHRLLVKAILNNVSFYRPTDIERARASLAAAELADDFLDDVASFVLPSQIRAMTVDDKVALLEFYRFSAAPNWSAIADIVAELFPSPPPRLGDWCQVHTSEEQALRCLEALAAIQYREGVLYVLQALKEADDANRPPINTRPVSSCAPDADHRASAHASLPKRFMTGAVSLVVQRLLCQLIPTEAEFITILEESCADRASALPVDETGPAVSRRLEDSRGDSPAEPWSPRSSSSGVREEAQEAGAPFAAHLGSFAQLTQAGDAARRLPNATSCFHYMGRTVQRANAAVADEALWAAAQHTGGACNNEATAPQQSFWNLPATKEAKQLAAGDDRQDSSVLPRDALLAEGAEKAAPAMCPVLSSSTDAETLPEQEPDASSALHSSHANAANPRRDSPSGDSGRDARKPSTPRTERLPVAGRLRLNPNVMNVEVYNALNHALAGAEPHDLVAALVRFPQDPARGLWIRELVTTKIEALDPEYLPGVLLELATHLKRDEDFETKRKEVEADRDQARNRHPLPSPEEAEAYMFRVFDRLFCSSAATSDTAKEGDTSSPETRRQTDYPCLDALSNSALAVCVKMLEVYSDREAAQRHAVACASLLLRRLSAASLVGPARVDTPAGRSYPAARANGSFLLIRVKTVQNDRMQTLNETHEGRERAAEDTRTPGTLEPATAKQLARIFHSLVALDVLPSRRLCIELARRIGLLSSPDLFTVLRTFAALGCCEEPVATHLALGLSLRKSQIKSWRKMRELEFLCSRLGVDLEDGLPTSEGGSGKERGARTASIADALGEEDDESLGAVELPKDSELPKLEDELDQDIVNRVEKQNRGNAAASRPRKASAARP</sequence>
<feature type="domain" description="RNA-editing substrate-binding complex 6 protein" evidence="2">
    <location>
        <begin position="138"/>
        <end position="317"/>
    </location>
</feature>
<feature type="region of interest" description="Disordered" evidence="1">
    <location>
        <begin position="719"/>
        <end position="775"/>
    </location>
</feature>
<dbReference type="EMBL" id="FR823390">
    <property type="protein sequence ID" value="CBZ53781.1"/>
    <property type="molecule type" value="Genomic_DNA"/>
</dbReference>
<dbReference type="GO" id="GO:0005759">
    <property type="term" value="C:mitochondrial matrix"/>
    <property type="evidence" value="ECO:0007669"/>
    <property type="project" value="TreeGrafter"/>
</dbReference>
<dbReference type="VEuPathDB" id="ToxoDB:NCLIV_035620"/>
<feature type="region of interest" description="Disordered" evidence="1">
    <location>
        <begin position="1144"/>
        <end position="1198"/>
    </location>
</feature>
<feature type="compositionally biased region" description="Basic residues" evidence="1">
    <location>
        <begin position="1189"/>
        <end position="1198"/>
    </location>
</feature>
<feature type="compositionally biased region" description="Basic and acidic residues" evidence="1">
    <location>
        <begin position="746"/>
        <end position="769"/>
    </location>
</feature>
<dbReference type="InterPro" id="IPR050870">
    <property type="entry name" value="FAST_kinase"/>
</dbReference>
<feature type="compositionally biased region" description="Basic and acidic residues" evidence="1">
    <location>
        <begin position="853"/>
        <end position="868"/>
    </location>
</feature>
<evidence type="ECO:0000313" key="4">
    <source>
        <dbReference type="Proteomes" id="UP000007494"/>
    </source>
</evidence>
<dbReference type="GO" id="GO:0003723">
    <property type="term" value="F:RNA binding"/>
    <property type="evidence" value="ECO:0007669"/>
    <property type="project" value="TreeGrafter"/>
</dbReference>
<dbReference type="Proteomes" id="UP000007494">
    <property type="component" value="Chromosome VIII"/>
</dbReference>
<feature type="region of interest" description="Disordered" evidence="1">
    <location>
        <begin position="558"/>
        <end position="599"/>
    </location>
</feature>
<dbReference type="PANTHER" id="PTHR21228">
    <property type="entry name" value="FAST LEU-RICH DOMAIN-CONTAINING"/>
    <property type="match status" value="1"/>
</dbReference>
<dbReference type="GO" id="GO:0035770">
    <property type="term" value="C:ribonucleoprotein granule"/>
    <property type="evidence" value="ECO:0007669"/>
    <property type="project" value="TreeGrafter"/>
</dbReference>
<gene>
    <name evidence="3" type="ORF">NCLIV_035620</name>
</gene>
<feature type="region of interest" description="Disordered" evidence="1">
    <location>
        <begin position="853"/>
        <end position="875"/>
    </location>
</feature>
<dbReference type="GO" id="GO:0000963">
    <property type="term" value="P:mitochondrial RNA processing"/>
    <property type="evidence" value="ECO:0007669"/>
    <property type="project" value="TreeGrafter"/>
</dbReference>
<protein>
    <recommendedName>
        <fullName evidence="2">RNA-editing substrate-binding complex 6 protein domain-containing protein</fullName>
    </recommendedName>
</protein>
<dbReference type="InterPro" id="IPR058917">
    <property type="entry name" value="RESC6_dom"/>
</dbReference>
<evidence type="ECO:0000259" key="2">
    <source>
        <dbReference type="Pfam" id="PF26188"/>
    </source>
</evidence>
<proteinExistence type="predicted"/>
<evidence type="ECO:0000313" key="3">
    <source>
        <dbReference type="EMBL" id="CBZ53781.1"/>
    </source>
</evidence>
<reference evidence="4" key="1">
    <citation type="journal article" date="2012" name="PLoS Pathog.">
        <title>Comparative genomics of the apicomplexan parasites Toxoplasma gondii and Neospora caninum: Coccidia differing in host range and transmission strategy.</title>
        <authorList>
            <person name="Reid A.J."/>
            <person name="Vermont S.J."/>
            <person name="Cotton J.A."/>
            <person name="Harris D."/>
            <person name="Hill-Cawthorne G.A."/>
            <person name="Konen-Waisman S."/>
            <person name="Latham S.M."/>
            <person name="Mourier T."/>
            <person name="Norton R."/>
            <person name="Quail M.A."/>
            <person name="Sanders M."/>
            <person name="Shanmugam D."/>
            <person name="Sohal A."/>
            <person name="Wasmuth J.D."/>
            <person name="Brunk B."/>
            <person name="Grigg M.E."/>
            <person name="Howard J.C."/>
            <person name="Parkinson J."/>
            <person name="Roos D.S."/>
            <person name="Trees A.J."/>
            <person name="Berriman M."/>
            <person name="Pain A."/>
            <person name="Wastling J.M."/>
        </authorList>
    </citation>
    <scope>NUCLEOTIDE SEQUENCE [LARGE SCALE GENOMIC DNA]</scope>
    <source>
        <strain evidence="4">Liverpool</strain>
    </source>
</reference>
<name>F0VJ70_NEOCL</name>
<feature type="compositionally biased region" description="Basic and acidic residues" evidence="1">
    <location>
        <begin position="1156"/>
        <end position="1166"/>
    </location>
</feature>
<feature type="compositionally biased region" description="Low complexity" evidence="1">
    <location>
        <begin position="732"/>
        <end position="745"/>
    </location>
</feature>
<organism evidence="3 4">
    <name type="scientific">Neospora caninum (strain Liverpool)</name>
    <dbReference type="NCBI Taxonomy" id="572307"/>
    <lineage>
        <taxon>Eukaryota</taxon>
        <taxon>Sar</taxon>
        <taxon>Alveolata</taxon>
        <taxon>Apicomplexa</taxon>
        <taxon>Conoidasida</taxon>
        <taxon>Coccidia</taxon>
        <taxon>Eucoccidiorida</taxon>
        <taxon>Eimeriorina</taxon>
        <taxon>Sarcocystidae</taxon>
        <taxon>Neospora</taxon>
    </lineage>
</organism>
<evidence type="ECO:0000256" key="1">
    <source>
        <dbReference type="SAM" id="MobiDB-lite"/>
    </source>
</evidence>
<keyword evidence="4" id="KW-1185">Reference proteome</keyword>
<dbReference type="OMA" id="CCDEPVA"/>
<accession>F0VJ70</accession>
<dbReference type="Pfam" id="PF26188">
    <property type="entry name" value="RESC6"/>
    <property type="match status" value="1"/>
</dbReference>
<dbReference type="GO" id="GO:0044528">
    <property type="term" value="P:regulation of mitochondrial mRNA stability"/>
    <property type="evidence" value="ECO:0007669"/>
    <property type="project" value="TreeGrafter"/>
</dbReference>
<dbReference type="OrthoDB" id="385235at2759"/>
<dbReference type="eggNOG" id="ENOG502QZI2">
    <property type="taxonomic scope" value="Eukaryota"/>
</dbReference>
<dbReference type="AlphaFoldDB" id="F0VJ70"/>
<feature type="compositionally biased region" description="Basic and acidic residues" evidence="1">
    <location>
        <begin position="569"/>
        <end position="578"/>
    </location>
</feature>